<name>A0ABY1Q5B1_9SPHN</name>
<dbReference type="Proteomes" id="UP001157910">
    <property type="component" value="Unassembled WGS sequence"/>
</dbReference>
<protein>
    <submittedName>
        <fullName evidence="4">GDSL-like Lipase/Acylhydrolase family protein</fullName>
    </submittedName>
</protein>
<evidence type="ECO:0000313" key="5">
    <source>
        <dbReference type="Proteomes" id="UP001157910"/>
    </source>
</evidence>
<gene>
    <name evidence="4" type="ORF">SAMN06296065_10351</name>
</gene>
<evidence type="ECO:0000313" key="4">
    <source>
        <dbReference type="EMBL" id="SMP60111.1"/>
    </source>
</evidence>
<sequence>MLALALATWAMLAAPARTAMTVTRDETNHSLKKGDHPLPVHIGGRVAVSPLAPPAPKGARAYVHQWPAVYWEAAFVGDRLLLKFDDDKNEYRFTIDGAAAMPLAQPGRAEVVVTGLGPGRHRVRLDKVTESVDFARTFNGFFVPRGETALPPPPPRSRQIEFIGDSGMTGYGIRSDTRKCTKEEVRLRTDSGAAWPSLVARSIDADYQINAMSGRGLVRNYGGTEPEDVMSALYPRTLPGGTAVWQNPSWHPQVVVALLFNDFATAIRPGERWPDQIALAGNYVRAYQQFIATIHERSPGATLVLPWPDLAKSNDASVRQLGSNAQDAIRAAAANAGILRIEFPSLPDFTPENTACDYHGSRSDHRYLAEWMTGWLNARPELWAAPRPR</sequence>
<dbReference type="InterPro" id="IPR013830">
    <property type="entry name" value="SGNH_hydro"/>
</dbReference>
<proteinExistence type="predicted"/>
<keyword evidence="5" id="KW-1185">Reference proteome</keyword>
<dbReference type="Pfam" id="PF17996">
    <property type="entry name" value="CE2_N"/>
    <property type="match status" value="1"/>
</dbReference>
<dbReference type="PANTHER" id="PTHR37834">
    <property type="entry name" value="GDSL-LIKE LIPASE/ACYLHYDROLASE DOMAIN PROTEIN (AFU_ORTHOLOGUE AFUA_2G00620)"/>
    <property type="match status" value="1"/>
</dbReference>
<evidence type="ECO:0000256" key="1">
    <source>
        <dbReference type="SAM" id="SignalP"/>
    </source>
</evidence>
<dbReference type="SUPFAM" id="SSF52266">
    <property type="entry name" value="SGNH hydrolase"/>
    <property type="match status" value="1"/>
</dbReference>
<evidence type="ECO:0000259" key="3">
    <source>
        <dbReference type="Pfam" id="PF17996"/>
    </source>
</evidence>
<dbReference type="Pfam" id="PF13472">
    <property type="entry name" value="Lipase_GDSL_2"/>
    <property type="match status" value="1"/>
</dbReference>
<dbReference type="InterPro" id="IPR052762">
    <property type="entry name" value="PCW_deacetylase/CE"/>
</dbReference>
<comment type="caution">
    <text evidence="4">The sequence shown here is derived from an EMBL/GenBank/DDBJ whole genome shotgun (WGS) entry which is preliminary data.</text>
</comment>
<reference evidence="4 5" key="1">
    <citation type="submission" date="2017-05" db="EMBL/GenBank/DDBJ databases">
        <authorList>
            <person name="Varghese N."/>
            <person name="Submissions S."/>
        </authorList>
    </citation>
    <scope>NUCLEOTIDE SEQUENCE [LARGE SCALE GENOMIC DNA]</scope>
    <source>
        <strain evidence="4 5">SM16</strain>
    </source>
</reference>
<dbReference type="PANTHER" id="PTHR37834:SF2">
    <property type="entry name" value="ESTERASE, SGNH HYDROLASE-TYPE"/>
    <property type="match status" value="1"/>
</dbReference>
<dbReference type="Gene3D" id="3.40.50.1110">
    <property type="entry name" value="SGNH hydrolase"/>
    <property type="match status" value="1"/>
</dbReference>
<keyword evidence="1" id="KW-0732">Signal</keyword>
<dbReference type="EMBL" id="FXUI01000003">
    <property type="protein sequence ID" value="SMP60111.1"/>
    <property type="molecule type" value="Genomic_DNA"/>
</dbReference>
<feature type="signal peptide" evidence="1">
    <location>
        <begin position="1"/>
        <end position="19"/>
    </location>
</feature>
<dbReference type="InterPro" id="IPR040794">
    <property type="entry name" value="CE2_N"/>
</dbReference>
<feature type="chain" id="PRO_5045620871" evidence="1">
    <location>
        <begin position="20"/>
        <end position="389"/>
    </location>
</feature>
<dbReference type="RefSeq" id="WP_283405520.1">
    <property type="nucleotide sequence ID" value="NZ_FXUI01000003.1"/>
</dbReference>
<evidence type="ECO:0000259" key="2">
    <source>
        <dbReference type="Pfam" id="PF13472"/>
    </source>
</evidence>
<organism evidence="4 5">
    <name type="scientific">Novosphingobium panipatense</name>
    <dbReference type="NCBI Taxonomy" id="428991"/>
    <lineage>
        <taxon>Bacteria</taxon>
        <taxon>Pseudomonadati</taxon>
        <taxon>Pseudomonadota</taxon>
        <taxon>Alphaproteobacteria</taxon>
        <taxon>Sphingomonadales</taxon>
        <taxon>Sphingomonadaceae</taxon>
        <taxon>Novosphingobium</taxon>
    </lineage>
</organism>
<dbReference type="InterPro" id="IPR036514">
    <property type="entry name" value="SGNH_hydro_sf"/>
</dbReference>
<accession>A0ABY1Q5B1</accession>
<feature type="domain" description="Carbohydrate esterase 2 N-terminal" evidence="3">
    <location>
        <begin position="60"/>
        <end position="153"/>
    </location>
</feature>
<feature type="domain" description="SGNH hydrolase-type esterase" evidence="2">
    <location>
        <begin position="162"/>
        <end position="346"/>
    </location>
</feature>
<dbReference type="Gene3D" id="2.60.120.260">
    <property type="entry name" value="Galactose-binding domain-like"/>
    <property type="match status" value="1"/>
</dbReference>